<organism evidence="4 5">
    <name type="scientific">Planotetraspora mira</name>
    <dbReference type="NCBI Taxonomy" id="58121"/>
    <lineage>
        <taxon>Bacteria</taxon>
        <taxon>Bacillati</taxon>
        <taxon>Actinomycetota</taxon>
        <taxon>Actinomycetes</taxon>
        <taxon>Streptosporangiales</taxon>
        <taxon>Streptosporangiaceae</taxon>
        <taxon>Planotetraspora</taxon>
    </lineage>
</organism>
<evidence type="ECO:0000313" key="4">
    <source>
        <dbReference type="EMBL" id="GII29308.1"/>
    </source>
</evidence>
<evidence type="ECO:0000313" key="5">
    <source>
        <dbReference type="Proteomes" id="UP000650628"/>
    </source>
</evidence>
<dbReference type="GO" id="GO:0008270">
    <property type="term" value="F:zinc ion binding"/>
    <property type="evidence" value="ECO:0007669"/>
    <property type="project" value="InterPro"/>
</dbReference>
<feature type="compositionally biased region" description="Basic and acidic residues" evidence="2">
    <location>
        <begin position="379"/>
        <end position="394"/>
    </location>
</feature>
<feature type="region of interest" description="Disordered" evidence="2">
    <location>
        <begin position="271"/>
        <end position="462"/>
    </location>
</feature>
<feature type="compositionally biased region" description="Basic and acidic residues" evidence="2">
    <location>
        <begin position="349"/>
        <end position="365"/>
    </location>
</feature>
<protein>
    <recommendedName>
        <fullName evidence="3">HNH nuclease domain-containing protein</fullName>
    </recommendedName>
</protein>
<dbReference type="InterPro" id="IPR003870">
    <property type="entry name" value="DUF222"/>
</dbReference>
<gene>
    <name evidence="4" type="ORF">Pmi06nite_27500</name>
</gene>
<accession>A0A8J3TMT2</accession>
<dbReference type="GO" id="GO:0004519">
    <property type="term" value="F:endonuclease activity"/>
    <property type="evidence" value="ECO:0007669"/>
    <property type="project" value="InterPro"/>
</dbReference>
<comment type="caution">
    <text evidence="4">The sequence shown here is derived from an EMBL/GenBank/DDBJ whole genome shotgun (WGS) entry which is preliminary data.</text>
</comment>
<feature type="compositionally biased region" description="Gly residues" evidence="2">
    <location>
        <begin position="748"/>
        <end position="766"/>
    </location>
</feature>
<feature type="region of interest" description="Disordered" evidence="2">
    <location>
        <begin position="701"/>
        <end position="776"/>
    </location>
</feature>
<name>A0A8J3TMT2_9ACTN</name>
<dbReference type="EMBL" id="BOOO01000014">
    <property type="protein sequence ID" value="GII29308.1"/>
    <property type="molecule type" value="Genomic_DNA"/>
</dbReference>
<dbReference type="GO" id="GO:0003676">
    <property type="term" value="F:nucleic acid binding"/>
    <property type="evidence" value="ECO:0007669"/>
    <property type="project" value="InterPro"/>
</dbReference>
<dbReference type="Pfam" id="PF01844">
    <property type="entry name" value="HNH"/>
    <property type="match status" value="1"/>
</dbReference>
<dbReference type="SMART" id="SM00507">
    <property type="entry name" value="HNHc"/>
    <property type="match status" value="1"/>
</dbReference>
<sequence>MLPLPIPAGLTAMPAGAELGGMLEGCDVAQVSGFDAVEVLKAAYRQLCHERARFLQVVLEVGLREPFSGDSVRRLEVPDEFGPDEVRAALVWSRRRSDAAFERAWDVHRRLPMLGEEMLAGRLDEPRAVAFIRWTAGLTSDQAARVCELLLPQASRWTVGELVEQIQRLVLAIDPQWAEKRYREAVRRRRVIGVRQEDGTATVSGLDLPMDRAAAGCDRIDELARGCKRAGDGRSIDHIRVDLFLGSLDGSFEGLTDEQVVAHVLAHPFVDSESPADPDSDPVPCSNQNSAENSTENSARASATGDARGTRNNTQNGRAKRANATRNGPRQGRADADAERGENQGGRQPDSHGDIRPESRAEPAHEGAVVGGTGSGPVDEARLDETSPRSGGDHGDDEPCGDAIAPSRPPGDGPDSTSAAGSPEPAEHDERPNAHRRAGPSPDVSRSADPDNDGVPGRETAAKGWAVGEVRIELTTLLGLDEHPAEVPGWGMVHAGLARRMVADMAAGEWRFAICGDDGRLLHTGITRYRPVASHARPLRDARRGGIVELQITKRCLDHLAREPGEFGEWAGVLADLARQAAASAVRDGDTRSSGNRREGRASGRDRRQADAMLRRHIQIRGRVCSRPGCRVPATKTDQDHIVDWVDRGPSDEGNLHLACRHDHRAKHQGGWLVTMAEPGLIIWTSPLGHDYPSRLPPIMTPMPRPEPRNWPHVPSGPLADDDAPIMTTEPRPEPDPASDADPDDLEVGGGSAGCGEGGNSIGGGTAPLLRDVPPF</sequence>
<feature type="compositionally biased region" description="Polar residues" evidence="2">
    <location>
        <begin position="287"/>
        <end position="301"/>
    </location>
</feature>
<feature type="compositionally biased region" description="Basic and acidic residues" evidence="2">
    <location>
        <begin position="587"/>
        <end position="611"/>
    </location>
</feature>
<evidence type="ECO:0000256" key="1">
    <source>
        <dbReference type="ARBA" id="ARBA00023450"/>
    </source>
</evidence>
<keyword evidence="5" id="KW-1185">Reference proteome</keyword>
<reference evidence="4 5" key="1">
    <citation type="submission" date="2021-01" db="EMBL/GenBank/DDBJ databases">
        <title>Whole genome shotgun sequence of Planotetraspora mira NBRC 15435.</title>
        <authorList>
            <person name="Komaki H."/>
            <person name="Tamura T."/>
        </authorList>
    </citation>
    <scope>NUCLEOTIDE SEQUENCE [LARGE SCALE GENOMIC DNA]</scope>
    <source>
        <strain evidence="4 5">NBRC 15435</strain>
    </source>
</reference>
<dbReference type="Proteomes" id="UP000650628">
    <property type="component" value="Unassembled WGS sequence"/>
</dbReference>
<proteinExistence type="inferred from homology"/>
<dbReference type="AlphaFoldDB" id="A0A8J3TMT2"/>
<dbReference type="Gene3D" id="1.10.30.50">
    <property type="match status" value="1"/>
</dbReference>
<evidence type="ECO:0000259" key="3">
    <source>
        <dbReference type="SMART" id="SM00507"/>
    </source>
</evidence>
<dbReference type="CDD" id="cd00085">
    <property type="entry name" value="HNHc"/>
    <property type="match status" value="1"/>
</dbReference>
<feature type="compositionally biased region" description="Acidic residues" evidence="2">
    <location>
        <begin position="737"/>
        <end position="747"/>
    </location>
</feature>
<dbReference type="Pfam" id="PF02720">
    <property type="entry name" value="DUF222"/>
    <property type="match status" value="1"/>
</dbReference>
<feature type="region of interest" description="Disordered" evidence="2">
    <location>
        <begin position="584"/>
        <end position="611"/>
    </location>
</feature>
<comment type="similarity">
    <text evidence="1">Belongs to the Rv1128c/1148c/1588c/1702c/1945/3466 family.</text>
</comment>
<dbReference type="InterPro" id="IPR002711">
    <property type="entry name" value="HNH"/>
</dbReference>
<feature type="compositionally biased region" description="Basic and acidic residues" evidence="2">
    <location>
        <begin position="332"/>
        <end position="342"/>
    </location>
</feature>
<dbReference type="InterPro" id="IPR003615">
    <property type="entry name" value="HNH_nuc"/>
</dbReference>
<feature type="domain" description="HNH nuclease" evidence="3">
    <location>
        <begin position="613"/>
        <end position="665"/>
    </location>
</feature>
<dbReference type="RefSeq" id="WP_203953320.1">
    <property type="nucleotide sequence ID" value="NZ_BOOO01000014.1"/>
</dbReference>
<evidence type="ECO:0000256" key="2">
    <source>
        <dbReference type="SAM" id="MobiDB-lite"/>
    </source>
</evidence>